<evidence type="ECO:0000259" key="4">
    <source>
        <dbReference type="PROSITE" id="PS51898"/>
    </source>
</evidence>
<dbReference type="PANTHER" id="PTHR30349">
    <property type="entry name" value="PHAGE INTEGRASE-RELATED"/>
    <property type="match status" value="1"/>
</dbReference>
<protein>
    <recommendedName>
        <fullName evidence="4">Tyr recombinase domain-containing protein</fullName>
    </recommendedName>
</protein>
<comment type="similarity">
    <text evidence="1">Belongs to the 'phage' integrase family.</text>
</comment>
<dbReference type="Gene3D" id="1.10.443.10">
    <property type="entry name" value="Intergrase catalytic core"/>
    <property type="match status" value="1"/>
</dbReference>
<keyword evidence="3" id="KW-0233">DNA recombination</keyword>
<dbReference type="CDD" id="cd00397">
    <property type="entry name" value="DNA_BRE_C"/>
    <property type="match status" value="1"/>
</dbReference>
<dbReference type="InterPro" id="IPR013762">
    <property type="entry name" value="Integrase-like_cat_sf"/>
</dbReference>
<evidence type="ECO:0000256" key="2">
    <source>
        <dbReference type="ARBA" id="ARBA00023125"/>
    </source>
</evidence>
<evidence type="ECO:0000256" key="1">
    <source>
        <dbReference type="ARBA" id="ARBA00008857"/>
    </source>
</evidence>
<name>A0ABP7XP40_9ACTN</name>
<reference evidence="6" key="1">
    <citation type="journal article" date="2019" name="Int. J. Syst. Evol. Microbiol.">
        <title>The Global Catalogue of Microorganisms (GCM) 10K type strain sequencing project: providing services to taxonomists for standard genome sequencing and annotation.</title>
        <authorList>
            <consortium name="The Broad Institute Genomics Platform"/>
            <consortium name="The Broad Institute Genome Sequencing Center for Infectious Disease"/>
            <person name="Wu L."/>
            <person name="Ma J."/>
        </authorList>
    </citation>
    <scope>NUCLEOTIDE SEQUENCE [LARGE SCALE GENOMIC DNA]</scope>
    <source>
        <strain evidence="6">JCM 16703</strain>
    </source>
</reference>
<keyword evidence="6" id="KW-1185">Reference proteome</keyword>
<dbReference type="Proteomes" id="UP001501495">
    <property type="component" value="Unassembled WGS sequence"/>
</dbReference>
<dbReference type="Pfam" id="PF00589">
    <property type="entry name" value="Phage_integrase"/>
    <property type="match status" value="1"/>
</dbReference>
<dbReference type="InterPro" id="IPR050090">
    <property type="entry name" value="Tyrosine_recombinase_XerCD"/>
</dbReference>
<dbReference type="EMBL" id="BAAAZH010000023">
    <property type="protein sequence ID" value="GAA4123115.1"/>
    <property type="molecule type" value="Genomic_DNA"/>
</dbReference>
<dbReference type="SUPFAM" id="SSF56349">
    <property type="entry name" value="DNA breaking-rejoining enzymes"/>
    <property type="match status" value="1"/>
</dbReference>
<proteinExistence type="inferred from homology"/>
<evidence type="ECO:0000313" key="6">
    <source>
        <dbReference type="Proteomes" id="UP001501495"/>
    </source>
</evidence>
<sequence>MNHERTVAAYATWMGSWGASPRTIEARSTFARSRLREWSLTGFTAENIQEFLARDTADWTRLTYYNHLNDLVAWLRATGAITGDPMRMIRRPRQPEAEPWPLEPDEQKLVLSVARGPVLTMIMLGLYAGLRAHETAKFHGADITKERIRVVGKGRKASILPCMPELWEVAQTMPRDRYWFPGATEGQPMKPDTVSMHVGKLFRGLGIDGGYHRCRHTFATNLVRNGVHARAVQALMRHSQLNTISIYTKMSDYQLREAIETLRPGA</sequence>
<feature type="domain" description="Tyr recombinase" evidence="4">
    <location>
        <begin position="97"/>
        <end position="260"/>
    </location>
</feature>
<dbReference type="InterPro" id="IPR011010">
    <property type="entry name" value="DNA_brk_join_enz"/>
</dbReference>
<organism evidence="5 6">
    <name type="scientific">Nocardioides fonticola</name>
    <dbReference type="NCBI Taxonomy" id="450363"/>
    <lineage>
        <taxon>Bacteria</taxon>
        <taxon>Bacillati</taxon>
        <taxon>Actinomycetota</taxon>
        <taxon>Actinomycetes</taxon>
        <taxon>Propionibacteriales</taxon>
        <taxon>Nocardioidaceae</taxon>
        <taxon>Nocardioides</taxon>
    </lineage>
</organism>
<accession>A0ABP7XP40</accession>
<comment type="caution">
    <text evidence="5">The sequence shown here is derived from an EMBL/GenBank/DDBJ whole genome shotgun (WGS) entry which is preliminary data.</text>
</comment>
<keyword evidence="2" id="KW-0238">DNA-binding</keyword>
<dbReference type="PANTHER" id="PTHR30349:SF41">
    <property type="entry name" value="INTEGRASE_RECOMBINASE PROTEIN MJ0367-RELATED"/>
    <property type="match status" value="1"/>
</dbReference>
<dbReference type="PROSITE" id="PS51898">
    <property type="entry name" value="TYR_RECOMBINASE"/>
    <property type="match status" value="1"/>
</dbReference>
<evidence type="ECO:0000313" key="5">
    <source>
        <dbReference type="EMBL" id="GAA4123115.1"/>
    </source>
</evidence>
<gene>
    <name evidence="5" type="ORF">GCM10022215_29450</name>
</gene>
<evidence type="ECO:0000256" key="3">
    <source>
        <dbReference type="ARBA" id="ARBA00023172"/>
    </source>
</evidence>
<dbReference type="InterPro" id="IPR002104">
    <property type="entry name" value="Integrase_catalytic"/>
</dbReference>
<dbReference type="RefSeq" id="WP_344734214.1">
    <property type="nucleotide sequence ID" value="NZ_BAAAZH010000023.1"/>
</dbReference>